<dbReference type="InterPro" id="IPR025866">
    <property type="entry name" value="PolyA_pol_arg_C_dom"/>
</dbReference>
<dbReference type="InterPro" id="IPR052191">
    <property type="entry name" value="tRNA_ntf/polyA_polymerase_I"/>
</dbReference>
<keyword evidence="4 7" id="KW-0067">ATP-binding</keyword>
<dbReference type="NCBIfam" id="TIGR01942">
    <property type="entry name" value="pcnB"/>
    <property type="match status" value="1"/>
</dbReference>
<evidence type="ECO:0000256" key="1">
    <source>
        <dbReference type="ARBA" id="ARBA00022664"/>
    </source>
</evidence>
<keyword evidence="3 7" id="KW-0547">Nucleotide-binding</keyword>
<comment type="similarity">
    <text evidence="7 8">Belongs to the tRNA nucleotidyltransferase/poly(A) polymerase family.</text>
</comment>
<dbReference type="EC" id="2.7.7.19" evidence="7"/>
<evidence type="ECO:0000313" key="14">
    <source>
        <dbReference type="Proteomes" id="UP000439994"/>
    </source>
</evidence>
<keyword evidence="6 7" id="KW-0804">Transcription</keyword>
<comment type="caution">
    <text evidence="13">The sequence shown here is derived from an EMBL/GenBank/DDBJ whole genome shotgun (WGS) entry which is preliminary data.</text>
</comment>
<feature type="compositionally biased region" description="Basic residues" evidence="9">
    <location>
        <begin position="8"/>
        <end position="21"/>
    </location>
</feature>
<dbReference type="Pfam" id="PF12627">
    <property type="entry name" value="PolyA_pol_RNAbd"/>
    <property type="match status" value="1"/>
</dbReference>
<feature type="region of interest" description="Disordered" evidence="9">
    <location>
        <begin position="1"/>
        <end position="28"/>
    </location>
</feature>
<dbReference type="PANTHER" id="PTHR43051">
    <property type="entry name" value="POLYNUCLEOTIDE ADENYLYLTRANSFERASE FAMILY PROTEIN"/>
    <property type="match status" value="1"/>
</dbReference>
<dbReference type="GO" id="GO:0003723">
    <property type="term" value="F:RNA binding"/>
    <property type="evidence" value="ECO:0007669"/>
    <property type="project" value="UniProtKB-UniRule"/>
</dbReference>
<comment type="catalytic activity">
    <reaction evidence="7">
        <text>RNA(n) + ATP = RNA(n)-3'-adenine ribonucleotide + diphosphate</text>
        <dbReference type="Rhea" id="RHEA:11332"/>
        <dbReference type="Rhea" id="RHEA-COMP:14527"/>
        <dbReference type="Rhea" id="RHEA-COMP:17347"/>
        <dbReference type="ChEBI" id="CHEBI:30616"/>
        <dbReference type="ChEBI" id="CHEBI:33019"/>
        <dbReference type="ChEBI" id="CHEBI:140395"/>
        <dbReference type="ChEBI" id="CHEBI:173115"/>
        <dbReference type="EC" id="2.7.7.19"/>
    </reaction>
</comment>
<dbReference type="GO" id="GO:0005524">
    <property type="term" value="F:ATP binding"/>
    <property type="evidence" value="ECO:0007669"/>
    <property type="project" value="UniProtKB-UniRule"/>
</dbReference>
<feature type="active site" evidence="7">
    <location>
        <position position="182"/>
    </location>
</feature>
<keyword evidence="14" id="KW-1185">Reference proteome</keyword>
<dbReference type="CDD" id="cd05398">
    <property type="entry name" value="NT_ClassII-CCAase"/>
    <property type="match status" value="1"/>
</dbReference>
<keyword evidence="2 7" id="KW-0808">Transferase</keyword>
<name>A0A6N8F9P9_9GAMM</name>
<feature type="compositionally biased region" description="Basic and acidic residues" evidence="9">
    <location>
        <begin position="129"/>
        <end position="138"/>
    </location>
</feature>
<dbReference type="Pfam" id="PF12626">
    <property type="entry name" value="PolyA_pol_arg_C"/>
    <property type="match status" value="1"/>
</dbReference>
<dbReference type="SUPFAM" id="SSF81891">
    <property type="entry name" value="Poly A polymerase C-terminal region-like"/>
    <property type="match status" value="1"/>
</dbReference>
<evidence type="ECO:0000259" key="10">
    <source>
        <dbReference type="Pfam" id="PF01743"/>
    </source>
</evidence>
<keyword evidence="5 7" id="KW-0694">RNA-binding</keyword>
<evidence type="ECO:0000256" key="5">
    <source>
        <dbReference type="ARBA" id="ARBA00022884"/>
    </source>
</evidence>
<dbReference type="EMBL" id="WOCD01000005">
    <property type="protein sequence ID" value="MUH73163.1"/>
    <property type="molecule type" value="Genomic_DNA"/>
</dbReference>
<feature type="region of interest" description="Disordered" evidence="9">
    <location>
        <begin position="457"/>
        <end position="505"/>
    </location>
</feature>
<feature type="active site" evidence="7">
    <location>
        <position position="84"/>
    </location>
</feature>
<feature type="compositionally biased region" description="Basic and acidic residues" evidence="9">
    <location>
        <begin position="148"/>
        <end position="162"/>
    </location>
</feature>
<keyword evidence="13" id="KW-0548">Nucleotidyltransferase</keyword>
<evidence type="ECO:0000256" key="4">
    <source>
        <dbReference type="ARBA" id="ARBA00022840"/>
    </source>
</evidence>
<evidence type="ECO:0000256" key="8">
    <source>
        <dbReference type="RuleBase" id="RU003953"/>
    </source>
</evidence>
<accession>A0A6N8F9P9</accession>
<evidence type="ECO:0000313" key="13">
    <source>
        <dbReference type="EMBL" id="MUH73163.1"/>
    </source>
</evidence>
<evidence type="ECO:0000259" key="12">
    <source>
        <dbReference type="Pfam" id="PF12627"/>
    </source>
</evidence>
<protein>
    <recommendedName>
        <fullName evidence="7">Poly(A) polymerase I</fullName>
        <shortName evidence="7">PAP I</shortName>
        <ecNumber evidence="7">2.7.7.19</ecNumber>
    </recommendedName>
</protein>
<feature type="domain" description="Polymerase A arginine-rich C-terminal" evidence="11">
    <location>
        <begin position="358"/>
        <end position="463"/>
    </location>
</feature>
<dbReference type="Pfam" id="PF01743">
    <property type="entry name" value="PolyA_pol"/>
    <property type="match status" value="1"/>
</dbReference>
<feature type="compositionally biased region" description="Basic and acidic residues" evidence="9">
    <location>
        <begin position="473"/>
        <end position="488"/>
    </location>
</feature>
<organism evidence="13 14">
    <name type="scientific">Psychrosphaera haliotis</name>
    <dbReference type="NCBI Taxonomy" id="555083"/>
    <lineage>
        <taxon>Bacteria</taxon>
        <taxon>Pseudomonadati</taxon>
        <taxon>Pseudomonadota</taxon>
        <taxon>Gammaproteobacteria</taxon>
        <taxon>Alteromonadales</taxon>
        <taxon>Pseudoalteromonadaceae</taxon>
        <taxon>Psychrosphaera</taxon>
    </lineage>
</organism>
<reference evidence="13 14" key="1">
    <citation type="submission" date="2019-11" db="EMBL/GenBank/DDBJ databases">
        <title>P. haliotis isolates from Z. marina roots.</title>
        <authorList>
            <person name="Cohen M."/>
            <person name="Jospin G."/>
            <person name="Eisen J.A."/>
            <person name="Coil D.A."/>
        </authorList>
    </citation>
    <scope>NUCLEOTIDE SEQUENCE [LARGE SCALE GENOMIC DNA]</scope>
    <source>
        <strain evidence="13 14">UCD-MCMsp1aY</strain>
    </source>
</reference>
<feature type="domain" description="tRNA nucleotidyltransferase/poly(A) polymerase RNA and SrmB- binding" evidence="12">
    <location>
        <begin position="241"/>
        <end position="300"/>
    </location>
</feature>
<dbReference type="SUPFAM" id="SSF81301">
    <property type="entry name" value="Nucleotidyltransferase"/>
    <property type="match status" value="1"/>
</dbReference>
<feature type="compositionally biased region" description="Basic residues" evidence="9">
    <location>
        <begin position="489"/>
        <end position="505"/>
    </location>
</feature>
<feature type="active site" evidence="7">
    <location>
        <position position="82"/>
    </location>
</feature>
<dbReference type="GO" id="GO:1990817">
    <property type="term" value="F:poly(A) RNA polymerase activity"/>
    <property type="evidence" value="ECO:0007669"/>
    <property type="project" value="UniProtKB-UniRule"/>
</dbReference>
<evidence type="ECO:0000256" key="6">
    <source>
        <dbReference type="ARBA" id="ARBA00023163"/>
    </source>
</evidence>
<dbReference type="InterPro" id="IPR002646">
    <property type="entry name" value="PolA_pol_head_dom"/>
</dbReference>
<feature type="domain" description="Poly A polymerase head" evidence="10">
    <location>
        <begin position="64"/>
        <end position="212"/>
    </location>
</feature>
<evidence type="ECO:0000256" key="9">
    <source>
        <dbReference type="SAM" id="MobiDB-lite"/>
    </source>
</evidence>
<evidence type="ECO:0000259" key="11">
    <source>
        <dbReference type="Pfam" id="PF12626"/>
    </source>
</evidence>
<evidence type="ECO:0000256" key="2">
    <source>
        <dbReference type="ARBA" id="ARBA00022679"/>
    </source>
</evidence>
<keyword evidence="1 7" id="KW-0507">mRNA processing</keyword>
<dbReference type="InterPro" id="IPR043519">
    <property type="entry name" value="NT_sf"/>
</dbReference>
<dbReference type="FunFam" id="3.30.460.10:FF:000035">
    <property type="entry name" value="Poly(A) polymerase I"/>
    <property type="match status" value="1"/>
</dbReference>
<dbReference type="Proteomes" id="UP000439994">
    <property type="component" value="Unassembled WGS sequence"/>
</dbReference>
<evidence type="ECO:0000256" key="3">
    <source>
        <dbReference type="ARBA" id="ARBA00022741"/>
    </source>
</evidence>
<dbReference type="AlphaFoldDB" id="A0A6N8F9P9"/>
<dbReference type="InterPro" id="IPR010206">
    <property type="entry name" value="PolA_pol_I"/>
</dbReference>
<dbReference type="InterPro" id="IPR032828">
    <property type="entry name" value="PolyA_RNA-bd"/>
</dbReference>
<dbReference type="GO" id="GO:0043633">
    <property type="term" value="P:polyadenylation-dependent RNA catabolic process"/>
    <property type="evidence" value="ECO:0007669"/>
    <property type="project" value="InterPro"/>
</dbReference>
<feature type="region of interest" description="Disordered" evidence="9">
    <location>
        <begin position="129"/>
        <end position="162"/>
    </location>
</feature>
<comment type="function">
    <text evidence="7">Adds poly(A) tail to the 3' end of many RNAs, which usually targets these RNAs for decay. Plays a significant role in the global control of gene expression, through influencing the rate of transcript degradation, and in the general RNA quality control.</text>
</comment>
<dbReference type="GO" id="GO:0006397">
    <property type="term" value="P:mRNA processing"/>
    <property type="evidence" value="ECO:0007669"/>
    <property type="project" value="UniProtKB-KW"/>
</dbReference>
<evidence type="ECO:0000256" key="7">
    <source>
        <dbReference type="HAMAP-Rule" id="MF_00957"/>
    </source>
</evidence>
<sequence length="505" mass="57400">MKNEKRRGPAQRHAGKPRPKKPQAPFVENNATLIPRESHPISRNDVSPSALKVLYRLKDNGYEAYLVGGCIRDILLGLQPKDFDVVTNATPEQVKACFSNCRLIGRRFRLAHIMFGRELIEVATMRGHHDTPVEDSDNKGNQTSQENGHADKAKKTSRQSDEGQLLRDNVYGSIDEDAERRDFTINALYYDIRNFSILDFANGMADIEKGVVDLIGDPETRYREDPVRMLRAIRFSTKLRMQIAPRTKQPIYELNHLLINIPPARLFDEALKLFLAGKAVDNVAALREFGIFRYFFPIAEQVLTGNPLDKEERLLATMLTNTDARINAEKSISPAFVLAALFWYPLEAHASELELESGLSPYDAFQVAMSDILQRAVQTVAIPKRFTATMRDIWSSQHRLLKTEGKRPMQMVENPRFRAAYDFLLLRAEAEGGELHDIAQFWTDYQQTDEAKRAIAKSVRTRANASNATPGPRGDRKPGFDSKDGDKPKSKRGKYRGSRRRKKEQ</sequence>
<dbReference type="PANTHER" id="PTHR43051:SF1">
    <property type="entry name" value="POLYNUCLEOTIDE ADENYLYLTRANSFERASE FAMILY PROTEIN"/>
    <property type="match status" value="1"/>
</dbReference>
<dbReference type="HAMAP" id="MF_00957">
    <property type="entry name" value="PolyA_pol"/>
    <property type="match status" value="1"/>
</dbReference>
<dbReference type="Gene3D" id="1.10.3090.10">
    <property type="entry name" value="cca-adding enzyme, domain 2"/>
    <property type="match status" value="1"/>
</dbReference>
<proteinExistence type="inferred from homology"/>
<gene>
    <name evidence="7 13" type="primary">pcnB</name>
    <name evidence="13" type="ORF">GNP35_12140</name>
</gene>
<dbReference type="Gene3D" id="3.30.460.10">
    <property type="entry name" value="Beta Polymerase, domain 2"/>
    <property type="match status" value="1"/>
</dbReference>